<dbReference type="EMBL" id="RYZW01000061">
    <property type="protein sequence ID" value="TDZ54237.1"/>
    <property type="molecule type" value="Genomic_DNA"/>
</dbReference>
<dbReference type="Proteomes" id="UP000295703">
    <property type="component" value="Unassembled WGS sequence"/>
</dbReference>
<keyword evidence="2" id="KW-1185">Reference proteome</keyword>
<evidence type="ECO:0000313" key="2">
    <source>
        <dbReference type="Proteomes" id="UP000295703"/>
    </source>
</evidence>
<dbReference type="STRING" id="5466.A0A4R8RCD9"/>
<organism evidence="1 2">
    <name type="scientific">Colletotrichum trifolii</name>
    <dbReference type="NCBI Taxonomy" id="5466"/>
    <lineage>
        <taxon>Eukaryota</taxon>
        <taxon>Fungi</taxon>
        <taxon>Dikarya</taxon>
        <taxon>Ascomycota</taxon>
        <taxon>Pezizomycotina</taxon>
        <taxon>Sordariomycetes</taxon>
        <taxon>Hypocreomycetidae</taxon>
        <taxon>Glomerellales</taxon>
        <taxon>Glomerellaceae</taxon>
        <taxon>Colletotrichum</taxon>
        <taxon>Colletotrichum orbiculare species complex</taxon>
    </lineage>
</organism>
<protein>
    <submittedName>
        <fullName evidence="1">Uncharacterized protein</fullName>
    </submittedName>
</protein>
<dbReference type="SUPFAM" id="SSF53383">
    <property type="entry name" value="PLP-dependent transferases"/>
    <property type="match status" value="1"/>
</dbReference>
<gene>
    <name evidence="1" type="ORF">CTRI78_v006481</name>
</gene>
<name>A0A4R8RCD9_COLTR</name>
<accession>A0A4R8RCD9</accession>
<dbReference type="AlphaFoldDB" id="A0A4R8RCD9"/>
<proteinExistence type="predicted"/>
<reference evidence="1 2" key="1">
    <citation type="submission" date="2018-12" db="EMBL/GenBank/DDBJ databases">
        <title>Genome sequence and assembly of Colletotrichum trifolii.</title>
        <authorList>
            <person name="Gan P."/>
            <person name="Shirasu K."/>
        </authorList>
    </citation>
    <scope>NUCLEOTIDE SEQUENCE [LARGE SCALE GENOMIC DNA]</scope>
    <source>
        <strain evidence="1 2">543-2</strain>
    </source>
</reference>
<sequence length="419" mass="45522">MAVVAGLPLRKLDHNFNNAEGSILSFDQMQGLTMANPLWREFVGNRMALEKRYGELLCAYESAFVYFGGYFPIDYRPSARDTMSPDTMVKLVVTLAELSPSEPSDASESPCTDEEDVLRRLGWEDVQARKPCWALLADTYAAVPASKGTLGNPHGRDPILIHTNGVSDGELADQVYEAKEKGLHRHALAAVCAETNLLLAADETLTALRCGAPPSPSRGRSYVDAATPDVVFFGKATGARRAPPSTLAGQLLARLGVGGELAPRCGPQATAALEGAVRGDFAMLSRVVGRAVRAYVLERAGANGHAVRPRDVLGGLACLVFVRKDIAGELLVMGARTAGLWIPWVKWLPRLESDMSRSEVLEDVIGRSSRPAREELSRLLVQRGSKPSWCFWCGGRITAKKDDWYMTMFDQDSKGISTV</sequence>
<comment type="caution">
    <text evidence="1">The sequence shown here is derived from an EMBL/GenBank/DDBJ whole genome shotgun (WGS) entry which is preliminary data.</text>
</comment>
<dbReference type="InterPro" id="IPR015424">
    <property type="entry name" value="PyrdxlP-dep_Trfase"/>
</dbReference>
<evidence type="ECO:0000313" key="1">
    <source>
        <dbReference type="EMBL" id="TDZ54237.1"/>
    </source>
</evidence>